<evidence type="ECO:0000256" key="4">
    <source>
        <dbReference type="ARBA" id="ARBA00022679"/>
    </source>
</evidence>
<feature type="binding site" evidence="7">
    <location>
        <position position="334"/>
    </location>
    <ligand>
        <name>phosphoenolpyruvate</name>
        <dbReference type="ChEBI" id="CHEBI:58702"/>
    </ligand>
</feature>
<dbReference type="PANTHER" id="PTHR21090:SF5">
    <property type="entry name" value="PENTAFUNCTIONAL AROM POLYPEPTIDE"/>
    <property type="match status" value="1"/>
</dbReference>
<evidence type="ECO:0000313" key="9">
    <source>
        <dbReference type="EMBL" id="MFM9413669.1"/>
    </source>
</evidence>
<feature type="binding site" evidence="7">
    <location>
        <position position="303"/>
    </location>
    <ligand>
        <name>3-phosphoshikimate</name>
        <dbReference type="ChEBI" id="CHEBI:145989"/>
    </ligand>
</feature>
<evidence type="ECO:0000259" key="8">
    <source>
        <dbReference type="Pfam" id="PF00275"/>
    </source>
</evidence>
<feature type="binding site" evidence="7">
    <location>
        <position position="91"/>
    </location>
    <ligand>
        <name>phosphoenolpyruvate</name>
        <dbReference type="ChEBI" id="CHEBI:58702"/>
    </ligand>
</feature>
<evidence type="ECO:0000256" key="6">
    <source>
        <dbReference type="ARBA" id="ARBA00044633"/>
    </source>
</evidence>
<keyword evidence="5 7" id="KW-0057">Aromatic amino acid biosynthesis</keyword>
<feature type="binding site" evidence="7">
    <location>
        <position position="21"/>
    </location>
    <ligand>
        <name>3-phosphoshikimate</name>
        <dbReference type="ChEBI" id="CHEBI:145989"/>
    </ligand>
</feature>
<feature type="binding site" evidence="7">
    <location>
        <position position="119"/>
    </location>
    <ligand>
        <name>phosphoenolpyruvate</name>
        <dbReference type="ChEBI" id="CHEBI:58702"/>
    </ligand>
</feature>
<dbReference type="EC" id="2.5.1.19" evidence="7"/>
<dbReference type="Gene3D" id="3.65.10.10">
    <property type="entry name" value="Enolpyruvate transferase domain"/>
    <property type="match status" value="2"/>
</dbReference>
<sequence>MKVEITPFPLAGTLAAMPSKSMMHRYLFCAALADGPSSLVCPVISEDMQASMDVLAALGASFTPTDQGFIVTPIPKSRTDHPVRLDCRESGTTCRFLLPLVAALGLSAEITGSGRLPDRPLKDLTEALRRGGCQVSADTLPLSLSGAFTGRQVTLPGDVSSQYISAFLLMAPLLAEGLTLTIEGPLESEGYVAMTLDAMADYGVTVSCTGSTYTVQKGACYRAPEAPITIEGDWSNAAFFLAAGAIGQPVTLTGLDLDSRQGDRAILDILAAFGAHVRQDNGAITVSPGHLAAISLDVSQIPDLVPILAMVAACAKGTTSFKNAGRLRLKESDRLQATADLLSGLGVSVQEGPDSLQVTGDPVTPGQVQGHGDHRMVMSGAILAACAGQGPVVIDQAQAINKSYPAFFDDFAHLGGHYHVISHRP</sequence>
<feature type="binding site" evidence="7">
    <location>
        <position position="375"/>
    </location>
    <ligand>
        <name>phosphoenolpyruvate</name>
        <dbReference type="ChEBI" id="CHEBI:58702"/>
    </ligand>
</feature>
<comment type="caution">
    <text evidence="9">The sequence shown here is derived from an EMBL/GenBank/DDBJ whole genome shotgun (WGS) entry which is preliminary data.</text>
</comment>
<feature type="active site" description="Proton acceptor" evidence="7">
    <location>
        <position position="303"/>
    </location>
</feature>
<evidence type="ECO:0000256" key="1">
    <source>
        <dbReference type="ARBA" id="ARBA00004811"/>
    </source>
</evidence>
<evidence type="ECO:0000256" key="2">
    <source>
        <dbReference type="ARBA" id="ARBA00009948"/>
    </source>
</evidence>
<dbReference type="Proteomes" id="UP001631949">
    <property type="component" value="Unassembled WGS sequence"/>
</dbReference>
<feature type="binding site" evidence="7">
    <location>
        <position position="402"/>
    </location>
    <ligand>
        <name>phosphoenolpyruvate</name>
        <dbReference type="ChEBI" id="CHEBI:58702"/>
    </ligand>
</feature>
<feature type="domain" description="Enolpyruvate transferase" evidence="8">
    <location>
        <begin position="9"/>
        <end position="410"/>
    </location>
</feature>
<proteinExistence type="inferred from homology"/>
<evidence type="ECO:0000313" key="10">
    <source>
        <dbReference type="Proteomes" id="UP001631949"/>
    </source>
</evidence>
<dbReference type="SUPFAM" id="SSF55205">
    <property type="entry name" value="EPT/RTPC-like"/>
    <property type="match status" value="1"/>
</dbReference>
<dbReference type="PIRSF" id="PIRSF000505">
    <property type="entry name" value="EPSPS"/>
    <property type="match status" value="1"/>
</dbReference>
<dbReference type="GO" id="GO:0003866">
    <property type="term" value="F:3-phosphoshikimate 1-carboxyvinyltransferase activity"/>
    <property type="evidence" value="ECO:0007669"/>
    <property type="project" value="UniProtKB-EC"/>
</dbReference>
<dbReference type="NCBIfam" id="TIGR01356">
    <property type="entry name" value="aroA"/>
    <property type="match status" value="1"/>
</dbReference>
<dbReference type="InterPro" id="IPR023193">
    <property type="entry name" value="EPSP_synthase_CS"/>
</dbReference>
<comment type="catalytic activity">
    <reaction evidence="6">
        <text>3-phosphoshikimate + phosphoenolpyruvate = 5-O-(1-carboxyvinyl)-3-phosphoshikimate + phosphate</text>
        <dbReference type="Rhea" id="RHEA:21256"/>
        <dbReference type="ChEBI" id="CHEBI:43474"/>
        <dbReference type="ChEBI" id="CHEBI:57701"/>
        <dbReference type="ChEBI" id="CHEBI:58702"/>
        <dbReference type="ChEBI" id="CHEBI:145989"/>
        <dbReference type="EC" id="2.5.1.19"/>
    </reaction>
    <physiologicalReaction direction="left-to-right" evidence="6">
        <dbReference type="Rhea" id="RHEA:21257"/>
    </physiologicalReaction>
</comment>
<dbReference type="CDD" id="cd01556">
    <property type="entry name" value="EPSP_synthase"/>
    <property type="match status" value="1"/>
</dbReference>
<feature type="binding site" evidence="7">
    <location>
        <position position="25"/>
    </location>
    <ligand>
        <name>3-phosphoshikimate</name>
        <dbReference type="ChEBI" id="CHEBI:145989"/>
    </ligand>
</feature>
<dbReference type="PROSITE" id="PS00885">
    <property type="entry name" value="EPSP_SYNTHASE_2"/>
    <property type="match status" value="1"/>
</dbReference>
<dbReference type="PANTHER" id="PTHR21090">
    <property type="entry name" value="AROM/DEHYDROQUINATE SYNTHASE"/>
    <property type="match status" value="1"/>
</dbReference>
<dbReference type="RefSeq" id="WP_408977286.1">
    <property type="nucleotide sequence ID" value="NZ_JBJUVG010000005.1"/>
</dbReference>
<comment type="function">
    <text evidence="7">Catalyzes the transfer of the enolpyruvyl moiety of phosphoenolpyruvate (PEP) to the 5-hydroxyl of shikimate-3-phosphate (S3P) to produce enolpyruvyl shikimate-3-phosphate and inorganic phosphate.</text>
</comment>
<accession>A0ABW9H0Q6</accession>
<dbReference type="HAMAP" id="MF_00210">
    <property type="entry name" value="EPSP_synth"/>
    <property type="match status" value="1"/>
</dbReference>
<evidence type="ECO:0000256" key="5">
    <source>
        <dbReference type="ARBA" id="ARBA00023141"/>
    </source>
</evidence>
<keyword evidence="10" id="KW-1185">Reference proteome</keyword>
<keyword evidence="3 7" id="KW-0028">Amino-acid biosynthesis</keyword>
<feature type="binding site" evidence="7">
    <location>
        <position position="162"/>
    </location>
    <ligand>
        <name>3-phosphoshikimate</name>
        <dbReference type="ChEBI" id="CHEBI:145989"/>
    </ligand>
</feature>
<keyword evidence="4 7" id="KW-0808">Transferase</keyword>
<comment type="subcellular location">
    <subcellularLocation>
        <location evidence="7">Cytoplasm</location>
    </subcellularLocation>
</comment>
<gene>
    <name evidence="7 9" type="primary">aroA</name>
    <name evidence="9" type="ORF">ACKQTC_04735</name>
</gene>
<comment type="subunit">
    <text evidence="7">Monomer.</text>
</comment>
<evidence type="ECO:0000256" key="7">
    <source>
        <dbReference type="HAMAP-Rule" id="MF_00210"/>
    </source>
</evidence>
<comment type="similarity">
    <text evidence="2 7">Belongs to the EPSP synthase family.</text>
</comment>
<feature type="binding site" evidence="7">
    <location>
        <position position="20"/>
    </location>
    <ligand>
        <name>phosphoenolpyruvate</name>
        <dbReference type="ChEBI" id="CHEBI:58702"/>
    </ligand>
</feature>
<protein>
    <recommendedName>
        <fullName evidence="7">3-phosphoshikimate 1-carboxyvinyltransferase</fullName>
        <ecNumber evidence="7">2.5.1.19</ecNumber>
    </recommendedName>
    <alternativeName>
        <fullName evidence="7">5-enolpyruvylshikimate-3-phosphate synthase</fullName>
        <shortName evidence="7">EPSP synthase</shortName>
        <shortName evidence="7">EPSPS</shortName>
    </alternativeName>
</protein>
<feature type="binding site" evidence="7">
    <location>
        <position position="161"/>
    </location>
    <ligand>
        <name>3-phosphoshikimate</name>
        <dbReference type="ChEBI" id="CHEBI:145989"/>
    </ligand>
</feature>
<reference evidence="9 10" key="1">
    <citation type="journal article" date="2016" name="Int. J. Syst. Evol. Microbiol.">
        <title>Peptococcus simiae sp. nov., isolated from rhesus macaque faeces and emended description of the genus Peptococcus.</title>
        <authorList>
            <person name="Shkoporov A.N."/>
            <person name="Efimov B.A."/>
            <person name="Kondova I."/>
            <person name="Ouwerling B."/>
            <person name="Chaplin A.V."/>
            <person name="Shcherbakova V.A."/>
            <person name="Langermans J.A.M."/>
        </authorList>
    </citation>
    <scope>NUCLEOTIDE SEQUENCE [LARGE SCALE GENOMIC DNA]</scope>
    <source>
        <strain evidence="9 10">M108</strain>
    </source>
</reference>
<evidence type="ECO:0000256" key="3">
    <source>
        <dbReference type="ARBA" id="ARBA00022605"/>
    </source>
</evidence>
<comment type="pathway">
    <text evidence="1 7">Metabolic intermediate biosynthesis; chorismate biosynthesis; chorismate from D-erythrose 4-phosphate and phosphoenolpyruvate: step 6/7.</text>
</comment>
<feature type="binding site" evidence="7">
    <location>
        <position position="330"/>
    </location>
    <ligand>
        <name>3-phosphoshikimate</name>
        <dbReference type="ChEBI" id="CHEBI:145989"/>
    </ligand>
</feature>
<dbReference type="InterPro" id="IPR001986">
    <property type="entry name" value="Enolpyruvate_Tfrase_dom"/>
</dbReference>
<feature type="binding site" evidence="7">
    <location>
        <position position="20"/>
    </location>
    <ligand>
        <name>3-phosphoshikimate</name>
        <dbReference type="ChEBI" id="CHEBI:145989"/>
    </ligand>
</feature>
<dbReference type="InterPro" id="IPR013792">
    <property type="entry name" value="RNA3'P_cycl/enolpyr_Trfase_a/b"/>
</dbReference>
<keyword evidence="7" id="KW-0963">Cytoplasm</keyword>
<dbReference type="InterPro" id="IPR006264">
    <property type="entry name" value="EPSP_synthase"/>
</dbReference>
<feature type="binding site" evidence="7">
    <location>
        <position position="188"/>
    </location>
    <ligand>
        <name>3-phosphoshikimate</name>
        <dbReference type="ChEBI" id="CHEBI:145989"/>
    </ligand>
</feature>
<name>A0ABW9H0Q6_9FIRM</name>
<dbReference type="EMBL" id="JBJUVG010000005">
    <property type="protein sequence ID" value="MFM9413669.1"/>
    <property type="molecule type" value="Genomic_DNA"/>
</dbReference>
<organism evidence="9 10">
    <name type="scientific">Peptococcus simiae</name>
    <dbReference type="NCBI Taxonomy" id="1643805"/>
    <lineage>
        <taxon>Bacteria</taxon>
        <taxon>Bacillati</taxon>
        <taxon>Bacillota</taxon>
        <taxon>Clostridia</taxon>
        <taxon>Eubacteriales</taxon>
        <taxon>Peptococcaceae</taxon>
        <taxon>Peptococcus</taxon>
    </lineage>
</organism>
<comment type="caution">
    <text evidence="7">Lacks conserved residue(s) required for the propagation of feature annotation.</text>
</comment>
<feature type="binding site" evidence="7">
    <location>
        <position position="162"/>
    </location>
    <ligand>
        <name>phosphoenolpyruvate</name>
        <dbReference type="ChEBI" id="CHEBI:58702"/>
    </ligand>
</feature>
<dbReference type="Pfam" id="PF00275">
    <property type="entry name" value="EPSP_synthase"/>
    <property type="match status" value="1"/>
</dbReference>
<dbReference type="InterPro" id="IPR036968">
    <property type="entry name" value="Enolpyruvate_Tfrase_sf"/>
</dbReference>
<feature type="binding site" evidence="7">
    <location>
        <position position="160"/>
    </location>
    <ligand>
        <name>3-phosphoshikimate</name>
        <dbReference type="ChEBI" id="CHEBI:145989"/>
    </ligand>
</feature>